<comment type="cofactor">
    <cofactor evidence="4">
        <name>Zn(2+)</name>
        <dbReference type="ChEBI" id="CHEBI:29105"/>
    </cofactor>
</comment>
<dbReference type="SUPFAM" id="SSF50129">
    <property type="entry name" value="GroES-like"/>
    <property type="match status" value="1"/>
</dbReference>
<dbReference type="InterPro" id="IPR002328">
    <property type="entry name" value="ADH_Zn_CS"/>
</dbReference>
<evidence type="ECO:0000259" key="5">
    <source>
        <dbReference type="Pfam" id="PF00107"/>
    </source>
</evidence>
<dbReference type="SUPFAM" id="SSF51735">
    <property type="entry name" value="NAD(P)-binding Rossmann-fold domains"/>
    <property type="match status" value="1"/>
</dbReference>
<dbReference type="InterPro" id="IPR036291">
    <property type="entry name" value="NAD(P)-bd_dom_sf"/>
</dbReference>
<dbReference type="GO" id="GO:0008270">
    <property type="term" value="F:zinc ion binding"/>
    <property type="evidence" value="ECO:0007669"/>
    <property type="project" value="InterPro"/>
</dbReference>
<name>A0A0F7SV47_PHARH</name>
<accession>A0A0F7SV47</accession>
<dbReference type="Pfam" id="PF00107">
    <property type="entry name" value="ADH_zinc_N"/>
    <property type="match status" value="1"/>
</dbReference>
<dbReference type="PANTHER" id="PTHR43401:SF2">
    <property type="entry name" value="L-THREONINE 3-DEHYDROGENASE"/>
    <property type="match status" value="1"/>
</dbReference>
<dbReference type="InterPro" id="IPR050129">
    <property type="entry name" value="Zn_alcohol_dh"/>
</dbReference>
<dbReference type="EMBL" id="LN483332">
    <property type="protein sequence ID" value="CED85401.1"/>
    <property type="molecule type" value="Genomic_DNA"/>
</dbReference>
<dbReference type="PROSITE" id="PS00059">
    <property type="entry name" value="ADH_ZINC"/>
    <property type="match status" value="1"/>
</dbReference>
<dbReference type="Gene3D" id="3.90.180.10">
    <property type="entry name" value="Medium-chain alcohol dehydrogenases, catalytic domain"/>
    <property type="match status" value="1"/>
</dbReference>
<dbReference type="InterPro" id="IPR013149">
    <property type="entry name" value="ADH-like_C"/>
</dbReference>
<dbReference type="Pfam" id="PF08240">
    <property type="entry name" value="ADH_N"/>
    <property type="match status" value="1"/>
</dbReference>
<reference evidence="7" key="1">
    <citation type="submission" date="2014-08" db="EMBL/GenBank/DDBJ databases">
        <authorList>
            <person name="Sharma Rahul"/>
            <person name="Thines Marco"/>
        </authorList>
    </citation>
    <scope>NUCLEOTIDE SEQUENCE</scope>
</reference>
<proteinExistence type="inferred from homology"/>
<dbReference type="CDD" id="cd08234">
    <property type="entry name" value="threonine_DH_like"/>
    <property type="match status" value="1"/>
</dbReference>
<evidence type="ECO:0000256" key="1">
    <source>
        <dbReference type="ARBA" id="ARBA00022723"/>
    </source>
</evidence>
<keyword evidence="1 4" id="KW-0479">Metal-binding</keyword>
<dbReference type="InterPro" id="IPR013154">
    <property type="entry name" value="ADH-like_N"/>
</dbReference>
<dbReference type="AlphaFoldDB" id="A0A0F7SV47"/>
<protein>
    <submittedName>
        <fullName evidence="7">-like protein</fullName>
    </submittedName>
</protein>
<evidence type="ECO:0000259" key="6">
    <source>
        <dbReference type="Pfam" id="PF08240"/>
    </source>
</evidence>
<organism evidence="7">
    <name type="scientific">Phaffia rhodozyma</name>
    <name type="common">Yeast</name>
    <name type="synonym">Xanthophyllomyces dendrorhous</name>
    <dbReference type="NCBI Taxonomy" id="264483"/>
    <lineage>
        <taxon>Eukaryota</taxon>
        <taxon>Fungi</taxon>
        <taxon>Dikarya</taxon>
        <taxon>Basidiomycota</taxon>
        <taxon>Agaricomycotina</taxon>
        <taxon>Tremellomycetes</taxon>
        <taxon>Cystofilobasidiales</taxon>
        <taxon>Mrakiaceae</taxon>
        <taxon>Phaffia</taxon>
    </lineage>
</organism>
<evidence type="ECO:0000256" key="2">
    <source>
        <dbReference type="ARBA" id="ARBA00022833"/>
    </source>
</evidence>
<dbReference type="InterPro" id="IPR011032">
    <property type="entry name" value="GroES-like_sf"/>
</dbReference>
<dbReference type="Gene3D" id="3.40.50.720">
    <property type="entry name" value="NAD(P)-binding Rossmann-like Domain"/>
    <property type="match status" value="1"/>
</dbReference>
<comment type="similarity">
    <text evidence="4">Belongs to the zinc-containing alcohol dehydrogenase family.</text>
</comment>
<dbReference type="GO" id="GO:0016491">
    <property type="term" value="F:oxidoreductase activity"/>
    <property type="evidence" value="ECO:0007669"/>
    <property type="project" value="UniProtKB-KW"/>
</dbReference>
<keyword evidence="2 4" id="KW-0862">Zinc</keyword>
<feature type="domain" description="Alcohol dehydrogenase-like C-terminal" evidence="5">
    <location>
        <begin position="174"/>
        <end position="305"/>
    </location>
</feature>
<sequence>MAETMRALRYSAAKTFEVISDAPKPVPSDDEVLLKVTLCGMCGTDGHIHDGEFMAQFPLIPGHEAVGVVESMGKNVKGFSVGDRCAADVGITCGTCFYCRRGQTLLCEDFKAKGVALDGGFAEYITYHQSKLYKFHNLTDEEASLLEPASCAVHGLDKLDMKVGSKVLLIGAGPTGLILAQLLKLNGASHVTIAANEGQKMQIARECKAADEYIDLKRGDAKAQWAKLKEDNPYGFDVVAECTGVESIVEDSINYVRRGGTLLVYGVYENKARVSWPPSKIFGDEIRIIGSFSQTYCFPRAIEYLDSGRLILKPIVTDIFQLEDWQKALDCMNSRKCGKIAIKL</sequence>
<dbReference type="PANTHER" id="PTHR43401">
    <property type="entry name" value="L-THREONINE 3-DEHYDROGENASE"/>
    <property type="match status" value="1"/>
</dbReference>
<keyword evidence="3" id="KW-0560">Oxidoreductase</keyword>
<feature type="domain" description="Alcohol dehydrogenase-like N-terminal" evidence="6">
    <location>
        <begin position="29"/>
        <end position="135"/>
    </location>
</feature>
<evidence type="ECO:0000256" key="4">
    <source>
        <dbReference type="RuleBase" id="RU361277"/>
    </source>
</evidence>
<evidence type="ECO:0000313" key="7">
    <source>
        <dbReference type="EMBL" id="CED85401.1"/>
    </source>
</evidence>
<evidence type="ECO:0000256" key="3">
    <source>
        <dbReference type="ARBA" id="ARBA00023002"/>
    </source>
</evidence>